<comment type="caution">
    <text evidence="2">The sequence shown here is derived from an EMBL/GenBank/DDBJ whole genome shotgun (WGS) entry which is preliminary data.</text>
</comment>
<reference evidence="2 3" key="1">
    <citation type="submission" date="2019-11" db="EMBL/GenBank/DDBJ databases">
        <title>Whole genome sequence of Oryza granulata.</title>
        <authorList>
            <person name="Li W."/>
        </authorList>
    </citation>
    <scope>NUCLEOTIDE SEQUENCE [LARGE SCALE GENOMIC DNA]</scope>
    <source>
        <strain evidence="3">cv. Menghai</strain>
        <tissue evidence="2">Leaf</tissue>
    </source>
</reference>
<keyword evidence="1" id="KW-1133">Transmembrane helix</keyword>
<keyword evidence="1" id="KW-0812">Transmembrane</keyword>
<dbReference type="Proteomes" id="UP000479710">
    <property type="component" value="Unassembled WGS sequence"/>
</dbReference>
<dbReference type="EMBL" id="SPHZ02000006">
    <property type="protein sequence ID" value="KAF0909827.1"/>
    <property type="molecule type" value="Genomic_DNA"/>
</dbReference>
<sequence length="51" mass="5668">HQREERRNMRYTILALVSWLMVLALFITTTIASASSYMPVLLAGAASKGDL</sequence>
<feature type="transmembrane region" description="Helical" evidence="1">
    <location>
        <begin position="12"/>
        <end position="32"/>
    </location>
</feature>
<accession>A0A6G1DBJ8</accession>
<keyword evidence="3" id="KW-1185">Reference proteome</keyword>
<gene>
    <name evidence="2" type="ORF">E2562_000141</name>
</gene>
<evidence type="ECO:0000256" key="1">
    <source>
        <dbReference type="SAM" id="Phobius"/>
    </source>
</evidence>
<feature type="non-terminal residue" evidence="2">
    <location>
        <position position="1"/>
    </location>
</feature>
<evidence type="ECO:0000313" key="3">
    <source>
        <dbReference type="Proteomes" id="UP000479710"/>
    </source>
</evidence>
<protein>
    <submittedName>
        <fullName evidence="2">Uncharacterized protein</fullName>
    </submittedName>
</protein>
<keyword evidence="1" id="KW-0472">Membrane</keyword>
<dbReference type="AlphaFoldDB" id="A0A6G1DBJ8"/>
<evidence type="ECO:0000313" key="2">
    <source>
        <dbReference type="EMBL" id="KAF0909827.1"/>
    </source>
</evidence>
<proteinExistence type="predicted"/>
<name>A0A6G1DBJ8_9ORYZ</name>
<organism evidence="2 3">
    <name type="scientific">Oryza meyeriana var. granulata</name>
    <dbReference type="NCBI Taxonomy" id="110450"/>
    <lineage>
        <taxon>Eukaryota</taxon>
        <taxon>Viridiplantae</taxon>
        <taxon>Streptophyta</taxon>
        <taxon>Embryophyta</taxon>
        <taxon>Tracheophyta</taxon>
        <taxon>Spermatophyta</taxon>
        <taxon>Magnoliopsida</taxon>
        <taxon>Liliopsida</taxon>
        <taxon>Poales</taxon>
        <taxon>Poaceae</taxon>
        <taxon>BOP clade</taxon>
        <taxon>Oryzoideae</taxon>
        <taxon>Oryzeae</taxon>
        <taxon>Oryzinae</taxon>
        <taxon>Oryza</taxon>
        <taxon>Oryza meyeriana</taxon>
    </lineage>
</organism>